<organism evidence="1">
    <name type="scientific">Arundo donax</name>
    <name type="common">Giant reed</name>
    <name type="synonym">Donax arundinaceus</name>
    <dbReference type="NCBI Taxonomy" id="35708"/>
    <lineage>
        <taxon>Eukaryota</taxon>
        <taxon>Viridiplantae</taxon>
        <taxon>Streptophyta</taxon>
        <taxon>Embryophyta</taxon>
        <taxon>Tracheophyta</taxon>
        <taxon>Spermatophyta</taxon>
        <taxon>Magnoliopsida</taxon>
        <taxon>Liliopsida</taxon>
        <taxon>Poales</taxon>
        <taxon>Poaceae</taxon>
        <taxon>PACMAD clade</taxon>
        <taxon>Arundinoideae</taxon>
        <taxon>Arundineae</taxon>
        <taxon>Arundo</taxon>
    </lineage>
</organism>
<reference evidence="1" key="2">
    <citation type="journal article" date="2015" name="Data Brief">
        <title>Shoot transcriptome of the giant reed, Arundo donax.</title>
        <authorList>
            <person name="Barrero R.A."/>
            <person name="Guerrero F.D."/>
            <person name="Moolhuijzen P."/>
            <person name="Goolsby J.A."/>
            <person name="Tidwell J."/>
            <person name="Bellgard S.E."/>
            <person name="Bellgard M.I."/>
        </authorList>
    </citation>
    <scope>NUCLEOTIDE SEQUENCE</scope>
    <source>
        <tissue evidence="1">Shoot tissue taken approximately 20 cm above the soil surface</tissue>
    </source>
</reference>
<evidence type="ECO:0000313" key="1">
    <source>
        <dbReference type="EMBL" id="JAD53284.1"/>
    </source>
</evidence>
<reference evidence="1" key="1">
    <citation type="submission" date="2014-09" db="EMBL/GenBank/DDBJ databases">
        <authorList>
            <person name="Magalhaes I.L.F."/>
            <person name="Oliveira U."/>
            <person name="Santos F.R."/>
            <person name="Vidigal T.H.D.A."/>
            <person name="Brescovit A.D."/>
            <person name="Santos A.J."/>
        </authorList>
    </citation>
    <scope>NUCLEOTIDE SEQUENCE</scope>
    <source>
        <tissue evidence="1">Shoot tissue taken approximately 20 cm above the soil surface</tissue>
    </source>
</reference>
<accession>A0A0A9ANH2</accession>
<dbReference type="EMBL" id="GBRH01244611">
    <property type="protein sequence ID" value="JAD53284.1"/>
    <property type="molecule type" value="Transcribed_RNA"/>
</dbReference>
<proteinExistence type="predicted"/>
<name>A0A0A9ANH2_ARUDO</name>
<dbReference type="AlphaFoldDB" id="A0A0A9ANH2"/>
<protein>
    <submittedName>
        <fullName evidence="1">Uncharacterized protein</fullName>
    </submittedName>
</protein>
<sequence length="52" mass="6063">MEEVAGEQILARRSSRPIPTDLLNFRKRRICLQRDMAYVLIQATFHLGTMCL</sequence>